<dbReference type="GO" id="GO:0019941">
    <property type="term" value="P:modification-dependent protein catabolic process"/>
    <property type="evidence" value="ECO:0007669"/>
    <property type="project" value="InterPro"/>
</dbReference>
<dbReference type="Pfam" id="PF03136">
    <property type="entry name" value="Pup_ligase"/>
    <property type="match status" value="1"/>
</dbReference>
<dbReference type="AlphaFoldDB" id="A0A4P7SK05"/>
<dbReference type="OrthoDB" id="9760627at2"/>
<keyword evidence="5" id="KW-1185">Reference proteome</keyword>
<dbReference type="EMBL" id="CP039291">
    <property type="protein sequence ID" value="QCB93456.1"/>
    <property type="molecule type" value="Genomic_DNA"/>
</dbReference>
<dbReference type="PANTHER" id="PTHR42307">
    <property type="entry name" value="PUP DEAMIDASE/DEPUPYLASE"/>
    <property type="match status" value="1"/>
</dbReference>
<evidence type="ECO:0000256" key="3">
    <source>
        <dbReference type="SAM" id="MobiDB-lite"/>
    </source>
</evidence>
<name>A0A4P7SK05_9CELL</name>
<dbReference type="RefSeq" id="WP_135973784.1">
    <property type="nucleotide sequence ID" value="NZ_CP039291.1"/>
</dbReference>
<comment type="similarity">
    <text evidence="1">Belongs to the Pup ligase/Pup deamidase family. Pup deamidase subfamily.</text>
</comment>
<evidence type="ECO:0000256" key="2">
    <source>
        <dbReference type="PIRSR" id="PIRSR018077-1"/>
    </source>
</evidence>
<protein>
    <submittedName>
        <fullName evidence="4">Proteasome accessory factor PafA2</fullName>
    </submittedName>
</protein>
<evidence type="ECO:0000256" key="1">
    <source>
        <dbReference type="ARBA" id="ARBA00009114"/>
    </source>
</evidence>
<keyword evidence="4" id="KW-0647">Proteasome</keyword>
<dbReference type="InterPro" id="IPR022366">
    <property type="entry name" value="Pup_deamidase"/>
</dbReference>
<dbReference type="KEGG" id="celz:E5225_07680"/>
<proteinExistence type="inferred from homology"/>
<sequence length="535" mass="58531">MTVRRVMGIETEYGVLQPGRPMANPMLLSSHVVAVHAAARESGRARARWDYDDEDPLHDARGFHLLRASAHPSMLTDTPAVPAPSDDGPQEMPRGAVEEYEDPGAANVILTNGARLYVDHAHPEYSSPEVTNPLDAVRWDRAGELVMLHSVRALASNGALPDVALYKNNVDGKGATYGMHENYLVDRAVPFGDLAARVTPFLVTRQVFTGAGRVGLGQRGETPGFQLSQRADYMEAEVGLETTLRRPIVNTRDEPHADPSRWRRLHVIIGDATMLEVATYVRLGTTSLVLWLVEQAEAGALPRDVVRAVDRLALRDPVGAVHAVSHDVTLSERLELVDGRHLTALEVQGEYLAAVRRALEATGGAPDEQTADVVTRWGSLLERLGTDPASCAREVEWLAKLRLLEGMRRRDRLAWDHPRLAAVDLQWSDVRPERGLYHRLVGAGAVELLVTREEVADAVLHPPRDTRAYFRGEAVARYAGEISAASWDSVVFDVAGADTLQRVPMRDPLRGTHAHVGELLDRSPDAGSLLAALGA</sequence>
<feature type="active site" description="Proton acceptor" evidence="2">
    <location>
        <position position="119"/>
    </location>
</feature>
<dbReference type="GO" id="GO:0005524">
    <property type="term" value="F:ATP binding"/>
    <property type="evidence" value="ECO:0007669"/>
    <property type="project" value="TreeGrafter"/>
</dbReference>
<dbReference type="PIRSF" id="PIRSF018077">
    <property type="entry name" value="UCP018077"/>
    <property type="match status" value="1"/>
</dbReference>
<dbReference type="NCBIfam" id="TIGR03688">
    <property type="entry name" value="depupylase_Dop"/>
    <property type="match status" value="1"/>
</dbReference>
<accession>A0A4P7SK05</accession>
<gene>
    <name evidence="4" type="ORF">E5225_07680</name>
</gene>
<organism evidence="4 5">
    <name type="scientific">Cellulomonas shaoxiangyii</name>
    <dbReference type="NCBI Taxonomy" id="2566013"/>
    <lineage>
        <taxon>Bacteria</taxon>
        <taxon>Bacillati</taxon>
        <taxon>Actinomycetota</taxon>
        <taxon>Actinomycetes</taxon>
        <taxon>Micrococcales</taxon>
        <taxon>Cellulomonadaceae</taxon>
        <taxon>Cellulomonas</taxon>
    </lineage>
</organism>
<dbReference type="Proteomes" id="UP000296469">
    <property type="component" value="Chromosome"/>
</dbReference>
<feature type="region of interest" description="Disordered" evidence="3">
    <location>
        <begin position="74"/>
        <end position="93"/>
    </location>
</feature>
<dbReference type="GO" id="GO:0008233">
    <property type="term" value="F:peptidase activity"/>
    <property type="evidence" value="ECO:0007669"/>
    <property type="project" value="InterPro"/>
</dbReference>
<evidence type="ECO:0000313" key="4">
    <source>
        <dbReference type="EMBL" id="QCB93456.1"/>
    </source>
</evidence>
<reference evidence="4 5" key="1">
    <citation type="submission" date="2019-04" db="EMBL/GenBank/DDBJ databases">
        <title>Isolation and identification of Cellulomonas shaoxiangyii sp. Nov. isolated from feces of the Tibetan antelopes (Pantholops hodgsonii) in the Qinghai-Tibet plateau of China.</title>
        <authorList>
            <person name="Tian Z."/>
        </authorList>
    </citation>
    <scope>NUCLEOTIDE SEQUENCE [LARGE SCALE GENOMIC DNA]</scope>
    <source>
        <strain evidence="4 5">Z28</strain>
    </source>
</reference>
<dbReference type="GO" id="GO:0000502">
    <property type="term" value="C:proteasome complex"/>
    <property type="evidence" value="ECO:0007669"/>
    <property type="project" value="UniProtKB-KW"/>
</dbReference>
<dbReference type="GO" id="GO:0010498">
    <property type="term" value="P:proteasomal protein catabolic process"/>
    <property type="evidence" value="ECO:0007669"/>
    <property type="project" value="InterPro"/>
</dbReference>
<evidence type="ECO:0000313" key="5">
    <source>
        <dbReference type="Proteomes" id="UP000296469"/>
    </source>
</evidence>
<dbReference type="GO" id="GO:0070490">
    <property type="term" value="P:protein pupylation"/>
    <property type="evidence" value="ECO:0007669"/>
    <property type="project" value="TreeGrafter"/>
</dbReference>
<dbReference type="InterPro" id="IPR004347">
    <property type="entry name" value="Pup_ligase/deamidase"/>
</dbReference>
<dbReference type="GO" id="GO:0016811">
    <property type="term" value="F:hydrolase activity, acting on carbon-nitrogen (but not peptide) bonds, in linear amides"/>
    <property type="evidence" value="ECO:0007669"/>
    <property type="project" value="InterPro"/>
</dbReference>
<dbReference type="PANTHER" id="PTHR42307:SF2">
    <property type="entry name" value="PUP DEAMIDASE_DEPUPYLASE"/>
    <property type="match status" value="1"/>
</dbReference>